<feature type="region of interest" description="Disordered" evidence="1">
    <location>
        <begin position="60"/>
        <end position="172"/>
    </location>
</feature>
<dbReference type="AlphaFoldDB" id="A0A4P9XXM4"/>
<gene>
    <name evidence="3" type="ORF">THASP1DRAFT_21866</name>
</gene>
<dbReference type="STRING" id="78915.A0A4P9XXM4"/>
<accession>A0A4P9XXM4</accession>
<evidence type="ECO:0000259" key="2">
    <source>
        <dbReference type="PROSITE" id="PS51673"/>
    </source>
</evidence>
<dbReference type="Proteomes" id="UP000271241">
    <property type="component" value="Unassembled WGS sequence"/>
</dbReference>
<feature type="domain" description="SUZ" evidence="2">
    <location>
        <begin position="46"/>
        <end position="110"/>
    </location>
</feature>
<dbReference type="PANTHER" id="PTHR31796">
    <property type="entry name" value="SUZ DOMAIN-CONTAINING PROTEIN 1"/>
    <property type="match status" value="1"/>
</dbReference>
<feature type="compositionally biased region" description="Polar residues" evidence="1">
    <location>
        <begin position="114"/>
        <end position="132"/>
    </location>
</feature>
<evidence type="ECO:0000313" key="4">
    <source>
        <dbReference type="Proteomes" id="UP000271241"/>
    </source>
</evidence>
<sequence length="172" mass="19088">MNSADDCFDDWEAAADAGLDPKPIPGLIAEHEQNRRLWEEANRGERYTVVYQDERATQYTPEVKLLRRPTDQPRGRSAPAGAGAKTPTMTLDHRQRAYDEARRRIFGDEDAGPGSSTSSTKDGLKAHSSTMPTVADRKAAGRQSATSGDTSKERNRIKPPRTRQTDGRKDAY</sequence>
<evidence type="ECO:0000256" key="1">
    <source>
        <dbReference type="SAM" id="MobiDB-lite"/>
    </source>
</evidence>
<feature type="compositionally biased region" description="Basic and acidic residues" evidence="1">
    <location>
        <begin position="163"/>
        <end position="172"/>
    </location>
</feature>
<dbReference type="PROSITE" id="PS51673">
    <property type="entry name" value="SUZ"/>
    <property type="match status" value="1"/>
</dbReference>
<dbReference type="EMBL" id="KZ992453">
    <property type="protein sequence ID" value="RKP10421.1"/>
    <property type="molecule type" value="Genomic_DNA"/>
</dbReference>
<dbReference type="PANTHER" id="PTHR31796:SF2">
    <property type="entry name" value="SUZ DOMAIN-CONTAINING PROTEIN 1"/>
    <property type="match status" value="1"/>
</dbReference>
<feature type="compositionally biased region" description="Basic and acidic residues" evidence="1">
    <location>
        <begin position="91"/>
        <end position="107"/>
    </location>
</feature>
<feature type="compositionally biased region" description="Basic and acidic residues" evidence="1">
    <location>
        <begin position="64"/>
        <end position="74"/>
    </location>
</feature>
<reference evidence="4" key="1">
    <citation type="journal article" date="2018" name="Nat. Microbiol.">
        <title>Leveraging single-cell genomics to expand the fungal tree of life.</title>
        <authorList>
            <person name="Ahrendt S.R."/>
            <person name="Quandt C.A."/>
            <person name="Ciobanu D."/>
            <person name="Clum A."/>
            <person name="Salamov A."/>
            <person name="Andreopoulos B."/>
            <person name="Cheng J.F."/>
            <person name="Woyke T."/>
            <person name="Pelin A."/>
            <person name="Henrissat B."/>
            <person name="Reynolds N.K."/>
            <person name="Benny G.L."/>
            <person name="Smith M.E."/>
            <person name="James T.Y."/>
            <person name="Grigoriev I.V."/>
        </authorList>
    </citation>
    <scope>NUCLEOTIDE SEQUENCE [LARGE SCALE GENOMIC DNA]</scope>
    <source>
        <strain evidence="4">RSA 1356</strain>
    </source>
</reference>
<dbReference type="InterPro" id="IPR024771">
    <property type="entry name" value="SUZ"/>
</dbReference>
<name>A0A4P9XXM4_9FUNG</name>
<dbReference type="OrthoDB" id="5373615at2759"/>
<proteinExistence type="predicted"/>
<feature type="compositionally biased region" description="Low complexity" evidence="1">
    <location>
        <begin position="75"/>
        <end position="84"/>
    </location>
</feature>
<organism evidence="3 4">
    <name type="scientific">Thamnocephalis sphaerospora</name>
    <dbReference type="NCBI Taxonomy" id="78915"/>
    <lineage>
        <taxon>Eukaryota</taxon>
        <taxon>Fungi</taxon>
        <taxon>Fungi incertae sedis</taxon>
        <taxon>Zoopagomycota</taxon>
        <taxon>Zoopagomycotina</taxon>
        <taxon>Zoopagomycetes</taxon>
        <taxon>Zoopagales</taxon>
        <taxon>Sigmoideomycetaceae</taxon>
        <taxon>Thamnocephalis</taxon>
    </lineage>
</organism>
<dbReference type="InterPro" id="IPR039228">
    <property type="entry name" value="SZRD1"/>
</dbReference>
<keyword evidence="4" id="KW-1185">Reference proteome</keyword>
<protein>
    <recommendedName>
        <fullName evidence="2">SUZ domain-containing protein</fullName>
    </recommendedName>
</protein>
<evidence type="ECO:0000313" key="3">
    <source>
        <dbReference type="EMBL" id="RKP10421.1"/>
    </source>
</evidence>
<dbReference type="Pfam" id="PF12752">
    <property type="entry name" value="SUZ"/>
    <property type="match status" value="1"/>
</dbReference>